<comment type="caution">
    <text evidence="1">The sequence shown here is derived from an EMBL/GenBank/DDBJ whole genome shotgun (WGS) entry which is preliminary data.</text>
</comment>
<evidence type="ECO:0000313" key="1">
    <source>
        <dbReference type="EMBL" id="GGE25912.1"/>
    </source>
</evidence>
<evidence type="ECO:0008006" key="3">
    <source>
        <dbReference type="Google" id="ProtNLM"/>
    </source>
</evidence>
<reference evidence="2" key="1">
    <citation type="journal article" date="2019" name="Int. J. Syst. Evol. Microbiol.">
        <title>The Global Catalogue of Microorganisms (GCM) 10K type strain sequencing project: providing services to taxonomists for standard genome sequencing and annotation.</title>
        <authorList>
            <consortium name="The Broad Institute Genomics Platform"/>
            <consortium name="The Broad Institute Genome Sequencing Center for Infectious Disease"/>
            <person name="Wu L."/>
            <person name="Ma J."/>
        </authorList>
    </citation>
    <scope>NUCLEOTIDE SEQUENCE [LARGE SCALE GENOMIC DNA]</scope>
    <source>
        <strain evidence="2">CGMCC 1.12931</strain>
    </source>
</reference>
<dbReference type="EMBL" id="BMGM01000001">
    <property type="protein sequence ID" value="GGE25912.1"/>
    <property type="molecule type" value="Genomic_DNA"/>
</dbReference>
<name>A0ABQ1SC19_9FLAO</name>
<sequence>MSFFTACQKDQNQQNKTELAQTNQNDSLLQVKLNYPKNEIALNENAQNETEKWMLYTAMEAEVTRMENYTLDDVINNAPSILRATDTLVQTIPKQFRIKPVESRIKVLHTKASVLNQLCNKQQKDLDEVKKVAEEIPIDFYNLNIQLNEVFIEMPEIENLEK</sequence>
<keyword evidence="2" id="KW-1185">Reference proteome</keyword>
<dbReference type="Proteomes" id="UP000599179">
    <property type="component" value="Unassembled WGS sequence"/>
</dbReference>
<protein>
    <recommendedName>
        <fullName evidence="3">Lipoprotein</fullName>
    </recommendedName>
</protein>
<proteinExistence type="predicted"/>
<accession>A0ABQ1SC19</accession>
<gene>
    <name evidence="1" type="ORF">GCM10010832_03300</name>
</gene>
<organism evidence="1 2">
    <name type="scientific">Psychroflexus planctonicus</name>
    <dbReference type="NCBI Taxonomy" id="1526575"/>
    <lineage>
        <taxon>Bacteria</taxon>
        <taxon>Pseudomonadati</taxon>
        <taxon>Bacteroidota</taxon>
        <taxon>Flavobacteriia</taxon>
        <taxon>Flavobacteriales</taxon>
        <taxon>Flavobacteriaceae</taxon>
        <taxon>Psychroflexus</taxon>
    </lineage>
</organism>
<evidence type="ECO:0000313" key="2">
    <source>
        <dbReference type="Proteomes" id="UP000599179"/>
    </source>
</evidence>